<feature type="region of interest" description="Disordered" evidence="1">
    <location>
        <begin position="613"/>
        <end position="637"/>
    </location>
</feature>
<comment type="caution">
    <text evidence="3">The sequence shown here is derived from an EMBL/GenBank/DDBJ whole genome shotgun (WGS) entry which is preliminary data.</text>
</comment>
<feature type="region of interest" description="Disordered" evidence="1">
    <location>
        <begin position="651"/>
        <end position="670"/>
    </location>
</feature>
<dbReference type="AlphaFoldDB" id="A0A2G8SAS5"/>
<dbReference type="OrthoDB" id="6359943at2759"/>
<dbReference type="PANTHER" id="PTHR47369:SF1">
    <property type="entry name" value="BTB_POZ DOMAIN-CONTAINING PROTEIN"/>
    <property type="match status" value="1"/>
</dbReference>
<dbReference type="Proteomes" id="UP000230002">
    <property type="component" value="Unassembled WGS sequence"/>
</dbReference>
<evidence type="ECO:0000259" key="2">
    <source>
        <dbReference type="PROSITE" id="PS50097"/>
    </source>
</evidence>
<dbReference type="InterPro" id="IPR011333">
    <property type="entry name" value="SKP1/BTB/POZ_sf"/>
</dbReference>
<dbReference type="PROSITE" id="PS50097">
    <property type="entry name" value="BTB"/>
    <property type="match status" value="1"/>
</dbReference>
<evidence type="ECO:0000256" key="1">
    <source>
        <dbReference type="SAM" id="MobiDB-lite"/>
    </source>
</evidence>
<accession>A0A2G8SAS5</accession>
<dbReference type="Gene3D" id="3.30.710.10">
    <property type="entry name" value="Potassium Channel Kv1.1, Chain A"/>
    <property type="match status" value="1"/>
</dbReference>
<proteinExistence type="predicted"/>
<keyword evidence="4" id="KW-1185">Reference proteome</keyword>
<feature type="region of interest" description="Disordered" evidence="1">
    <location>
        <begin position="280"/>
        <end position="343"/>
    </location>
</feature>
<dbReference type="InterPro" id="IPR000210">
    <property type="entry name" value="BTB/POZ_dom"/>
</dbReference>
<feature type="compositionally biased region" description="Low complexity" evidence="1">
    <location>
        <begin position="651"/>
        <end position="661"/>
    </location>
</feature>
<dbReference type="EMBL" id="AYKW01000013">
    <property type="protein sequence ID" value="PIL30865.1"/>
    <property type="molecule type" value="Genomic_DNA"/>
</dbReference>
<name>A0A2G8SAS5_9APHY</name>
<protein>
    <recommendedName>
        <fullName evidence="2">BTB domain-containing protein</fullName>
    </recommendedName>
</protein>
<feature type="domain" description="BTB" evidence="2">
    <location>
        <begin position="66"/>
        <end position="140"/>
    </location>
</feature>
<dbReference type="SUPFAM" id="SSF54695">
    <property type="entry name" value="POZ domain"/>
    <property type="match status" value="1"/>
</dbReference>
<feature type="compositionally biased region" description="Polar residues" evidence="1">
    <location>
        <begin position="621"/>
        <end position="631"/>
    </location>
</feature>
<reference evidence="3 4" key="1">
    <citation type="journal article" date="2015" name="Sci. Rep.">
        <title>Chromosome-level genome map provides insights into diverse defense mechanisms in the medicinal fungus Ganoderma sinense.</title>
        <authorList>
            <person name="Zhu Y."/>
            <person name="Xu J."/>
            <person name="Sun C."/>
            <person name="Zhou S."/>
            <person name="Xu H."/>
            <person name="Nelson D.R."/>
            <person name="Qian J."/>
            <person name="Song J."/>
            <person name="Luo H."/>
            <person name="Xiang L."/>
            <person name="Li Y."/>
            <person name="Xu Z."/>
            <person name="Ji A."/>
            <person name="Wang L."/>
            <person name="Lu S."/>
            <person name="Hayward A."/>
            <person name="Sun W."/>
            <person name="Li X."/>
            <person name="Schwartz D.C."/>
            <person name="Wang Y."/>
            <person name="Chen S."/>
        </authorList>
    </citation>
    <scope>NUCLEOTIDE SEQUENCE [LARGE SCALE GENOMIC DNA]</scope>
    <source>
        <strain evidence="3 4">ZZ0214-1</strain>
    </source>
</reference>
<dbReference type="STRING" id="1077348.A0A2G8SAS5"/>
<sequence length="936" mass="99666">MSDISLFSLDPSPYSHSHPSHHPLPQSSFLSLRSHVMTPPPTSPTRPSPNDLQSHLYASFLQRKTADVALRISGSWHAIYKLHRVILIQAGFFQSLFTSGFSESKSSKYRLDPDCIDIVFDDPNITRAAFEVCIARLYGGGPPLWISPSMIPTPSHPLTPVFASAGSAEPSSSQTTSLLPPSLDISSSPTLPAGHHPASPRFLLSLLATAVFLSIPSVASQALSAIVRTVGPHTAVRYLHFAIGRGIGPPEDPGIDEKGIDHESEAAAGLEDVAEVIKEDDLSSESVHVSPDLRGQRDPTTGVAAGSSIGVKKEASKHSHSGLPPQSDLESDTDSEDCGGSAKDTHRAGPCYYYGAVSDKVGEAAACWLARWGIDILRHEEQAIASESEKLGKDSMWSPAPHVQWAGERPGSAPPEMAGTRLAGKANGSPHKPVAPVIWRRGGLSARWVRGILSSDALFVRGEKERYEVARSVVEMRRVTRATDGAEEYEAVEELEFERLFAEGIYYANMHLDDLMTLSRDISPSTGKPFVPLATLQASLWNQSTLYHKITYRPPGSASPSLAPTNTIKELGIGLAATDIERLASHPDERNKGFYPVPSDASLRLGDSTGIEGASMDQLFDPQNGNGNGTRNGPLADEANFFGLEQAQRPASAFASSSSPSPTDPEAKWTAHPPYRFAVEFWDVDALKEKSRLHSHTIWYAGSLYNVYVQVVRKKGVQLGIYLHRQSTVDPIPPSSAPTGGTLPPPPHHRGHFLAHATSSASIPPPPSALSAHSHNGSAVSIPHPPLGRTVASSPTTPVAASGSPLSAALHAASAFSRSSKTLHASTSSIGSAHVASPVSLPATAPPVAPPQPYRDPRPAVSAYFTIACASATGASLTRFTSAPDVFSVSQSWGWKSSSLRTEEYLEIDADGQPASVALPAAREVSLRATVVLGVV</sequence>
<dbReference type="PANTHER" id="PTHR47369">
    <property type="entry name" value="BTB/POZ DOMAIN-CONTAINING PROTEIN"/>
    <property type="match status" value="1"/>
</dbReference>
<feature type="region of interest" description="Disordered" evidence="1">
    <location>
        <begin position="730"/>
        <end position="803"/>
    </location>
</feature>
<evidence type="ECO:0000313" key="3">
    <source>
        <dbReference type="EMBL" id="PIL30865.1"/>
    </source>
</evidence>
<gene>
    <name evidence="3" type="ORF">GSI_07034</name>
</gene>
<organism evidence="3 4">
    <name type="scientific">Ganoderma sinense ZZ0214-1</name>
    <dbReference type="NCBI Taxonomy" id="1077348"/>
    <lineage>
        <taxon>Eukaryota</taxon>
        <taxon>Fungi</taxon>
        <taxon>Dikarya</taxon>
        <taxon>Basidiomycota</taxon>
        <taxon>Agaricomycotina</taxon>
        <taxon>Agaricomycetes</taxon>
        <taxon>Polyporales</taxon>
        <taxon>Polyporaceae</taxon>
        <taxon>Ganoderma</taxon>
    </lineage>
</organism>
<evidence type="ECO:0000313" key="4">
    <source>
        <dbReference type="Proteomes" id="UP000230002"/>
    </source>
</evidence>